<evidence type="ECO:0000256" key="5">
    <source>
        <dbReference type="ARBA" id="ARBA00023004"/>
    </source>
</evidence>
<dbReference type="InterPro" id="IPR001663">
    <property type="entry name" value="Rng_hydr_dOase-A"/>
</dbReference>
<proteinExistence type="inferred from homology"/>
<evidence type="ECO:0000256" key="1">
    <source>
        <dbReference type="ARBA" id="ARBA00008751"/>
    </source>
</evidence>
<dbReference type="GO" id="GO:0005506">
    <property type="term" value="F:iron ion binding"/>
    <property type="evidence" value="ECO:0007669"/>
    <property type="project" value="InterPro"/>
</dbReference>
<dbReference type="Gene3D" id="2.102.10.10">
    <property type="entry name" value="Rieske [2Fe-2S] iron-sulphur domain"/>
    <property type="match status" value="1"/>
</dbReference>
<comment type="similarity">
    <text evidence="1">Belongs to the bacterial ring-hydroxylating dioxygenase alpha subunit family.</text>
</comment>
<dbReference type="Pfam" id="PF00848">
    <property type="entry name" value="Ring_hydroxyl_A"/>
    <property type="match status" value="1"/>
</dbReference>
<keyword evidence="4" id="KW-0560">Oxidoreductase</keyword>
<keyword evidence="6" id="KW-0411">Iron-sulfur</keyword>
<dbReference type="Pfam" id="PF00355">
    <property type="entry name" value="Rieske"/>
    <property type="match status" value="1"/>
</dbReference>
<reference evidence="9" key="1">
    <citation type="submission" date="2019-01" db="EMBL/GenBank/DDBJ databases">
        <title>Gri0909 isolated from a small marine red alga.</title>
        <authorList>
            <person name="Kim J."/>
            <person name="Jeong S.E."/>
            <person name="Jeon C.O."/>
        </authorList>
    </citation>
    <scope>NUCLEOTIDE SEQUENCE [LARGE SCALE GENOMIC DNA]</scope>
    <source>
        <strain evidence="9">Gri0909</strain>
    </source>
</reference>
<dbReference type="PRINTS" id="PR00090">
    <property type="entry name" value="RNGDIOXGNASE"/>
</dbReference>
<keyword evidence="2" id="KW-0001">2Fe-2S</keyword>
<protein>
    <submittedName>
        <fullName evidence="8">Aromatic ring-hydroxylating dioxygenase subunit alpha</fullName>
    </submittedName>
</protein>
<dbReference type="GO" id="GO:0051213">
    <property type="term" value="F:dioxygenase activity"/>
    <property type="evidence" value="ECO:0007669"/>
    <property type="project" value="UniProtKB-KW"/>
</dbReference>
<dbReference type="AlphaFoldDB" id="A0A3S2Z6N0"/>
<dbReference type="SUPFAM" id="SSF50022">
    <property type="entry name" value="ISP domain"/>
    <property type="match status" value="1"/>
</dbReference>
<dbReference type="GO" id="GO:0051537">
    <property type="term" value="F:2 iron, 2 sulfur cluster binding"/>
    <property type="evidence" value="ECO:0007669"/>
    <property type="project" value="UniProtKB-KW"/>
</dbReference>
<dbReference type="RefSeq" id="WP_127765289.1">
    <property type="nucleotide sequence ID" value="NZ_SADE01000002.1"/>
</dbReference>
<evidence type="ECO:0000313" key="8">
    <source>
        <dbReference type="EMBL" id="RVU35812.1"/>
    </source>
</evidence>
<name>A0A3S2Z6N0_9PROT</name>
<dbReference type="PANTHER" id="PTHR43756">
    <property type="entry name" value="CHOLINE MONOOXYGENASE, CHLOROPLASTIC"/>
    <property type="match status" value="1"/>
</dbReference>
<keyword evidence="8" id="KW-0223">Dioxygenase</keyword>
<evidence type="ECO:0000256" key="3">
    <source>
        <dbReference type="ARBA" id="ARBA00022723"/>
    </source>
</evidence>
<dbReference type="InterPro" id="IPR036922">
    <property type="entry name" value="Rieske_2Fe-2S_sf"/>
</dbReference>
<organism evidence="8 9">
    <name type="scientific">Hwanghaeella grinnelliae</name>
    <dbReference type="NCBI Taxonomy" id="2500179"/>
    <lineage>
        <taxon>Bacteria</taxon>
        <taxon>Pseudomonadati</taxon>
        <taxon>Pseudomonadota</taxon>
        <taxon>Alphaproteobacteria</taxon>
        <taxon>Rhodospirillales</taxon>
        <taxon>Rhodospirillaceae</taxon>
        <taxon>Hwanghaeella</taxon>
    </lineage>
</organism>
<dbReference type="CDD" id="cd03469">
    <property type="entry name" value="Rieske_RO_Alpha_N"/>
    <property type="match status" value="1"/>
</dbReference>
<evidence type="ECO:0000256" key="6">
    <source>
        <dbReference type="ARBA" id="ARBA00023014"/>
    </source>
</evidence>
<accession>A0A3S2Z6N0</accession>
<dbReference type="InterPro" id="IPR015879">
    <property type="entry name" value="Ring_hydroxy_dOase_asu_C_dom"/>
</dbReference>
<dbReference type="Proteomes" id="UP000287447">
    <property type="component" value="Unassembled WGS sequence"/>
</dbReference>
<dbReference type="PROSITE" id="PS51296">
    <property type="entry name" value="RIESKE"/>
    <property type="match status" value="1"/>
</dbReference>
<dbReference type="InterPro" id="IPR017941">
    <property type="entry name" value="Rieske_2Fe-2S"/>
</dbReference>
<comment type="caution">
    <text evidence="8">The sequence shown here is derived from an EMBL/GenBank/DDBJ whole genome shotgun (WGS) entry which is preliminary data.</text>
</comment>
<keyword evidence="5" id="KW-0408">Iron</keyword>
<keyword evidence="9" id="KW-1185">Reference proteome</keyword>
<gene>
    <name evidence="8" type="ORF">EOI86_11120</name>
</gene>
<dbReference type="EMBL" id="SADE01000002">
    <property type="protein sequence ID" value="RVU35812.1"/>
    <property type="molecule type" value="Genomic_DNA"/>
</dbReference>
<dbReference type="PANTHER" id="PTHR43756:SF1">
    <property type="entry name" value="3-PHENYLPROPIONATE_CINNAMIC ACID DIOXYGENASE SUBUNIT ALPHA"/>
    <property type="match status" value="1"/>
</dbReference>
<sequence length="449" mass="50693">MTGDGTAFDFDALIHEDKVHRSLYTNPAIFDRELTRIFGGTWVYLAHESQIPEPDSFFRTRLGLRPIIMVRDGDGVIRALYNRCTHRGATVCRAAQGTAKSFACPYHGWTFATSGKLLGVPWREGYAHDHRQEDQFNLAQVPRVESYRGFIFGTLNMDAPALADHLGPVRGPIDDWLDRNPGGKLVLSEANRMRFKGNWKLAYDNSADGYHVIFSHRSLLMMENRFAGDDPKGMSFYRQRPDSGRVRVYYFGNGHHFKDKRPTLADGPGAIWRIEGLHPGMEGYESEIRERYGARADAMLDLAGSIPMNINIFPNLLILGNHIQVLEPLSYNETATTWYGTAIVDDEDELDGAADLINALRMRTQEQFPIFGEVDDLTNFEEIQAGLGAEEDPWVYMDRGLGLPDRFTEKDGVVSGPATDEVFMREYMKHYKTLMAADPELSISRGGHD</sequence>
<dbReference type="Gene3D" id="3.90.380.10">
    <property type="entry name" value="Naphthalene 1,2-dioxygenase Alpha Subunit, Chain A, domain 1"/>
    <property type="match status" value="1"/>
</dbReference>
<evidence type="ECO:0000259" key="7">
    <source>
        <dbReference type="PROSITE" id="PS51296"/>
    </source>
</evidence>
<keyword evidence="3" id="KW-0479">Metal-binding</keyword>
<evidence type="ECO:0000256" key="4">
    <source>
        <dbReference type="ARBA" id="ARBA00023002"/>
    </source>
</evidence>
<evidence type="ECO:0000313" key="9">
    <source>
        <dbReference type="Proteomes" id="UP000287447"/>
    </source>
</evidence>
<feature type="domain" description="Rieske" evidence="7">
    <location>
        <begin position="43"/>
        <end position="153"/>
    </location>
</feature>
<dbReference type="SUPFAM" id="SSF55961">
    <property type="entry name" value="Bet v1-like"/>
    <property type="match status" value="1"/>
</dbReference>
<evidence type="ECO:0000256" key="2">
    <source>
        <dbReference type="ARBA" id="ARBA00022714"/>
    </source>
</evidence>
<dbReference type="OrthoDB" id="7456916at2"/>